<dbReference type="InterPro" id="IPR003594">
    <property type="entry name" value="HATPase_dom"/>
</dbReference>
<evidence type="ECO:0000256" key="9">
    <source>
        <dbReference type="ARBA" id="ARBA00064003"/>
    </source>
</evidence>
<keyword evidence="3 11" id="KW-0597">Phosphoprotein</keyword>
<dbReference type="Pfam" id="PF01590">
    <property type="entry name" value="GAF"/>
    <property type="match status" value="1"/>
</dbReference>
<dbReference type="InterPro" id="IPR004358">
    <property type="entry name" value="Sig_transdc_His_kin-like_C"/>
</dbReference>
<evidence type="ECO:0000256" key="3">
    <source>
        <dbReference type="ARBA" id="ARBA00022553"/>
    </source>
</evidence>
<dbReference type="RefSeq" id="WP_183911183.1">
    <property type="nucleotide sequence ID" value="NZ_JACHXZ010000004.1"/>
</dbReference>
<dbReference type="PANTHER" id="PTHR45339:SF1">
    <property type="entry name" value="HYBRID SIGNAL TRANSDUCTION HISTIDINE KINASE J"/>
    <property type="match status" value="1"/>
</dbReference>
<dbReference type="Pfam" id="PF00072">
    <property type="entry name" value="Response_reg"/>
    <property type="match status" value="2"/>
</dbReference>
<proteinExistence type="predicted"/>
<evidence type="ECO:0000256" key="8">
    <source>
        <dbReference type="ARBA" id="ARBA00023012"/>
    </source>
</evidence>
<feature type="modified residue" description="4-aspartylphosphate" evidence="11">
    <location>
        <position position="656"/>
    </location>
</feature>
<dbReference type="PROSITE" id="PS50109">
    <property type="entry name" value="HIS_KIN"/>
    <property type="match status" value="1"/>
</dbReference>
<feature type="modified residue" description="4-aspartylphosphate" evidence="11">
    <location>
        <position position="800"/>
    </location>
</feature>
<keyword evidence="6" id="KW-0418">Kinase</keyword>
<dbReference type="GO" id="GO:0000155">
    <property type="term" value="F:phosphorelay sensor kinase activity"/>
    <property type="evidence" value="ECO:0007669"/>
    <property type="project" value="InterPro"/>
</dbReference>
<dbReference type="PROSITE" id="PS50112">
    <property type="entry name" value="PAS"/>
    <property type="match status" value="1"/>
</dbReference>
<dbReference type="InterPro" id="IPR001610">
    <property type="entry name" value="PAC"/>
</dbReference>
<evidence type="ECO:0000256" key="11">
    <source>
        <dbReference type="PROSITE-ProRule" id="PRU00169"/>
    </source>
</evidence>
<evidence type="ECO:0000256" key="5">
    <source>
        <dbReference type="ARBA" id="ARBA00022741"/>
    </source>
</evidence>
<dbReference type="SMART" id="SM00388">
    <property type="entry name" value="HisKA"/>
    <property type="match status" value="1"/>
</dbReference>
<dbReference type="InterPro" id="IPR035965">
    <property type="entry name" value="PAS-like_dom_sf"/>
</dbReference>
<evidence type="ECO:0000256" key="1">
    <source>
        <dbReference type="ARBA" id="ARBA00000085"/>
    </source>
</evidence>
<dbReference type="SMART" id="SM00065">
    <property type="entry name" value="GAF"/>
    <property type="match status" value="1"/>
</dbReference>
<dbReference type="SUPFAM" id="SSF55785">
    <property type="entry name" value="PYP-like sensor domain (PAS domain)"/>
    <property type="match status" value="1"/>
</dbReference>
<dbReference type="InterPro" id="IPR013655">
    <property type="entry name" value="PAS_fold_3"/>
</dbReference>
<evidence type="ECO:0000256" key="2">
    <source>
        <dbReference type="ARBA" id="ARBA00012438"/>
    </source>
</evidence>
<evidence type="ECO:0000259" key="15">
    <source>
        <dbReference type="PROSITE" id="PS50113"/>
    </source>
</evidence>
<dbReference type="Pfam" id="PF02518">
    <property type="entry name" value="HATPase_c"/>
    <property type="match status" value="1"/>
</dbReference>
<dbReference type="SMART" id="SM00086">
    <property type="entry name" value="PAC"/>
    <property type="match status" value="1"/>
</dbReference>
<dbReference type="SMART" id="SM00387">
    <property type="entry name" value="HATPase_c"/>
    <property type="match status" value="1"/>
</dbReference>
<dbReference type="CDD" id="cd17546">
    <property type="entry name" value="REC_hyHK_CKI1_RcsC-like"/>
    <property type="match status" value="2"/>
</dbReference>
<dbReference type="FunFam" id="3.30.565.10:FF:000010">
    <property type="entry name" value="Sensor histidine kinase RcsC"/>
    <property type="match status" value="1"/>
</dbReference>
<dbReference type="AlphaFoldDB" id="A0A839UWF3"/>
<dbReference type="Pfam" id="PF08447">
    <property type="entry name" value="PAS_3"/>
    <property type="match status" value="1"/>
</dbReference>
<dbReference type="Gene3D" id="3.30.565.10">
    <property type="entry name" value="Histidine kinase-like ATPase, C-terminal domain"/>
    <property type="match status" value="1"/>
</dbReference>
<feature type="domain" description="PAC" evidence="15">
    <location>
        <begin position="290"/>
        <end position="343"/>
    </location>
</feature>
<evidence type="ECO:0000256" key="4">
    <source>
        <dbReference type="ARBA" id="ARBA00022679"/>
    </source>
</evidence>
<dbReference type="SUPFAM" id="SSF55874">
    <property type="entry name" value="ATPase domain of HSP90 chaperone/DNA topoisomerase II/histidine kinase"/>
    <property type="match status" value="1"/>
</dbReference>
<dbReference type="Gene3D" id="1.10.287.130">
    <property type="match status" value="1"/>
</dbReference>
<dbReference type="PRINTS" id="PR00344">
    <property type="entry name" value="BCTRLSENSOR"/>
</dbReference>
<evidence type="ECO:0000256" key="7">
    <source>
        <dbReference type="ARBA" id="ARBA00022840"/>
    </source>
</evidence>
<evidence type="ECO:0000259" key="12">
    <source>
        <dbReference type="PROSITE" id="PS50109"/>
    </source>
</evidence>
<evidence type="ECO:0000259" key="14">
    <source>
        <dbReference type="PROSITE" id="PS50112"/>
    </source>
</evidence>
<feature type="domain" description="Response regulatory" evidence="13">
    <location>
        <begin position="748"/>
        <end position="867"/>
    </location>
</feature>
<dbReference type="EC" id="2.7.13.3" evidence="2"/>
<dbReference type="FunFam" id="1.10.287.130:FF:000002">
    <property type="entry name" value="Two-component osmosensing histidine kinase"/>
    <property type="match status" value="1"/>
</dbReference>
<dbReference type="Gene3D" id="3.40.50.2300">
    <property type="match status" value="2"/>
</dbReference>
<dbReference type="SUPFAM" id="SSF52172">
    <property type="entry name" value="CheY-like"/>
    <property type="match status" value="2"/>
</dbReference>
<dbReference type="InterPro" id="IPR036097">
    <property type="entry name" value="HisK_dim/P_sf"/>
</dbReference>
<dbReference type="InterPro" id="IPR003661">
    <property type="entry name" value="HisK_dim/P_dom"/>
</dbReference>
<keyword evidence="17" id="KW-1185">Reference proteome</keyword>
<keyword evidence="5" id="KW-0547">Nucleotide-binding</keyword>
<dbReference type="InterPro" id="IPR001789">
    <property type="entry name" value="Sig_transdc_resp-reg_receiver"/>
</dbReference>
<dbReference type="InterPro" id="IPR000014">
    <property type="entry name" value="PAS"/>
</dbReference>
<evidence type="ECO:0000256" key="6">
    <source>
        <dbReference type="ARBA" id="ARBA00022777"/>
    </source>
</evidence>
<dbReference type="InterPro" id="IPR029016">
    <property type="entry name" value="GAF-like_dom_sf"/>
</dbReference>
<name>A0A839UWF3_9GAMM</name>
<dbReference type="CDD" id="cd00082">
    <property type="entry name" value="HisKA"/>
    <property type="match status" value="1"/>
</dbReference>
<dbReference type="PROSITE" id="PS50113">
    <property type="entry name" value="PAC"/>
    <property type="match status" value="1"/>
</dbReference>
<keyword evidence="7" id="KW-0067">ATP-binding</keyword>
<feature type="domain" description="Response regulatory" evidence="13">
    <location>
        <begin position="601"/>
        <end position="723"/>
    </location>
</feature>
<dbReference type="EMBL" id="JACHXZ010000004">
    <property type="protein sequence ID" value="MBB3169687.1"/>
    <property type="molecule type" value="Genomic_DNA"/>
</dbReference>
<evidence type="ECO:0000259" key="13">
    <source>
        <dbReference type="PROSITE" id="PS50110"/>
    </source>
</evidence>
<organism evidence="16 17">
    <name type="scientific">Simiduia aestuariiviva</name>
    <dbReference type="NCBI Taxonomy" id="1510459"/>
    <lineage>
        <taxon>Bacteria</taxon>
        <taxon>Pseudomonadati</taxon>
        <taxon>Pseudomonadota</taxon>
        <taxon>Gammaproteobacteria</taxon>
        <taxon>Cellvibrionales</taxon>
        <taxon>Cellvibrionaceae</taxon>
        <taxon>Simiduia</taxon>
    </lineage>
</organism>
<dbReference type="SMART" id="SM00448">
    <property type="entry name" value="REC"/>
    <property type="match status" value="2"/>
</dbReference>
<dbReference type="SUPFAM" id="SSF55781">
    <property type="entry name" value="GAF domain-like"/>
    <property type="match status" value="1"/>
</dbReference>
<dbReference type="InterPro" id="IPR005467">
    <property type="entry name" value="His_kinase_dom"/>
</dbReference>
<dbReference type="PROSITE" id="PS50110">
    <property type="entry name" value="RESPONSE_REGULATORY"/>
    <property type="match status" value="2"/>
</dbReference>
<dbReference type="SMART" id="SM00091">
    <property type="entry name" value="PAS"/>
    <property type="match status" value="1"/>
</dbReference>
<dbReference type="InterPro" id="IPR011006">
    <property type="entry name" value="CheY-like_superfamily"/>
</dbReference>
<feature type="domain" description="PAS" evidence="14">
    <location>
        <begin position="211"/>
        <end position="283"/>
    </location>
</feature>
<keyword evidence="8" id="KW-0902">Two-component regulatory system</keyword>
<dbReference type="GO" id="GO:0005524">
    <property type="term" value="F:ATP binding"/>
    <property type="evidence" value="ECO:0007669"/>
    <property type="project" value="UniProtKB-KW"/>
</dbReference>
<dbReference type="Pfam" id="PF00512">
    <property type="entry name" value="HisKA"/>
    <property type="match status" value="1"/>
</dbReference>
<sequence>MDKPPQAQDPLAKAHTRIAELEAELAAHKAPPNPRLGDLAEAEAWLRQVISELFNHDNPEAPQKALAALGEFLQLDDCLLARIGEDQLHWELIWQRNPNDSEQQVFSKFKLEHMPTAHGQMLQGKIGIDSNLAASGYSTPETQTMSELLDIRAYLMVPVQHHGQLHSFLALTQRGHPRRWSDTDIHVAETFSAVLSLALSRQESLQALSISQQRFLDAMAATRDGIWEWDLQSHQFYMSDGFYRMLGYQPDELKTDLTHVTQLLHPDERHLFSRFTEVAQRADLDSAPLGAREIRFLHRDGHIIWCFVRAKFTHFNIAGRPTRMVGVNADISKFKAVQEELTIAKTLADSASQSKTEFLTRMSHEIRTPMNAIIGMGHLLKDTHLSRQQGEFLANIDHAANALLNLINEILDFSKIESGSIVLEQNHFDLFQCLNKLSQRYSPTAEQKGLEIFFHIDPDVPQFIKGDTFRLQQALGNLIDNAIKFTPSGNIYVDVKPLVDCQEYVELQFSVKDTGIGMNADQLSELFTPFMQIDGSSRRRFGGSGLGLTVSKHLIELMHGSLHVQSRPEQGTEATFNVRFSPSQIGAEPLRTRNRNIRPLRTLVVDDNKAARQILANLALHLELTVSAVGSAREAYQVLKSADSDPDHYIELVLMDYKMPEEDGLSASNNIKHHCGLKHVPAIILVSAFQKGDVLREGDENIEHFITKPVSQSHLFDAIAEVFGETAYRTEKISLSDGALANKLKGAHVLLAEDNVVNQKVAVGILKKMNVTVSLANNGQEAIDILYAHPMDTFACILMDMEMPEVDGYDATRRIRAGAHCQSIPIIALTAHAMRGDRKRCLDSGMNAYLTKPIKPALLYQTIAGVITSDQPQTP</sequence>
<feature type="domain" description="Histidine kinase" evidence="12">
    <location>
        <begin position="361"/>
        <end position="582"/>
    </location>
</feature>
<dbReference type="CDD" id="cd00130">
    <property type="entry name" value="PAS"/>
    <property type="match status" value="1"/>
</dbReference>
<dbReference type="SUPFAM" id="SSF47384">
    <property type="entry name" value="Homodimeric domain of signal transducing histidine kinase"/>
    <property type="match status" value="1"/>
</dbReference>
<evidence type="ECO:0000313" key="17">
    <source>
        <dbReference type="Proteomes" id="UP000559987"/>
    </source>
</evidence>
<keyword evidence="4" id="KW-0808">Transferase</keyword>
<dbReference type="InterPro" id="IPR003018">
    <property type="entry name" value="GAF"/>
</dbReference>
<dbReference type="InterPro" id="IPR036890">
    <property type="entry name" value="HATPase_C_sf"/>
</dbReference>
<dbReference type="NCBIfam" id="TIGR00229">
    <property type="entry name" value="sensory_box"/>
    <property type="match status" value="1"/>
</dbReference>
<dbReference type="PANTHER" id="PTHR45339">
    <property type="entry name" value="HYBRID SIGNAL TRANSDUCTION HISTIDINE KINASE J"/>
    <property type="match status" value="1"/>
</dbReference>
<dbReference type="Gene3D" id="3.30.450.40">
    <property type="match status" value="1"/>
</dbReference>
<comment type="subunit">
    <text evidence="9">At low DSF concentrations, interacts with RpfF.</text>
</comment>
<gene>
    <name evidence="16" type="ORF">FHS30_002900</name>
</gene>
<protein>
    <recommendedName>
        <fullName evidence="10">Sensory/regulatory protein RpfC</fullName>
        <ecNumber evidence="2">2.7.13.3</ecNumber>
    </recommendedName>
</protein>
<evidence type="ECO:0000256" key="10">
    <source>
        <dbReference type="ARBA" id="ARBA00068150"/>
    </source>
</evidence>
<comment type="catalytic activity">
    <reaction evidence="1">
        <text>ATP + protein L-histidine = ADP + protein N-phospho-L-histidine.</text>
        <dbReference type="EC" id="2.7.13.3"/>
    </reaction>
</comment>
<comment type="caution">
    <text evidence="16">The sequence shown here is derived from an EMBL/GenBank/DDBJ whole genome shotgun (WGS) entry which is preliminary data.</text>
</comment>
<dbReference type="CDD" id="cd16922">
    <property type="entry name" value="HATPase_EvgS-ArcB-TorS-like"/>
    <property type="match status" value="1"/>
</dbReference>
<dbReference type="Proteomes" id="UP000559987">
    <property type="component" value="Unassembled WGS sequence"/>
</dbReference>
<dbReference type="InterPro" id="IPR000700">
    <property type="entry name" value="PAS-assoc_C"/>
</dbReference>
<accession>A0A839UWF3</accession>
<dbReference type="Gene3D" id="3.30.450.20">
    <property type="entry name" value="PAS domain"/>
    <property type="match status" value="1"/>
</dbReference>
<evidence type="ECO:0000313" key="16">
    <source>
        <dbReference type="EMBL" id="MBB3169687.1"/>
    </source>
</evidence>
<reference evidence="16 17" key="1">
    <citation type="submission" date="2020-08" db="EMBL/GenBank/DDBJ databases">
        <title>Genomic Encyclopedia of Type Strains, Phase III (KMG-III): the genomes of soil and plant-associated and newly described type strains.</title>
        <authorList>
            <person name="Whitman W."/>
        </authorList>
    </citation>
    <scope>NUCLEOTIDE SEQUENCE [LARGE SCALE GENOMIC DNA]</scope>
    <source>
        <strain evidence="16 17">CECT 8571</strain>
    </source>
</reference>